<organism evidence="4 5">
    <name type="scientific">Rhynchospora breviuscula</name>
    <dbReference type="NCBI Taxonomy" id="2022672"/>
    <lineage>
        <taxon>Eukaryota</taxon>
        <taxon>Viridiplantae</taxon>
        <taxon>Streptophyta</taxon>
        <taxon>Embryophyta</taxon>
        <taxon>Tracheophyta</taxon>
        <taxon>Spermatophyta</taxon>
        <taxon>Magnoliopsida</taxon>
        <taxon>Liliopsida</taxon>
        <taxon>Poales</taxon>
        <taxon>Cyperaceae</taxon>
        <taxon>Cyperoideae</taxon>
        <taxon>Rhynchosporeae</taxon>
        <taxon>Rhynchospora</taxon>
    </lineage>
</organism>
<evidence type="ECO:0000256" key="3">
    <source>
        <dbReference type="PROSITE-ProRule" id="PRU00708"/>
    </source>
</evidence>
<dbReference type="EMBL" id="JAMQYH010000005">
    <property type="protein sequence ID" value="KAJ1684972.1"/>
    <property type="molecule type" value="Genomic_DNA"/>
</dbReference>
<dbReference type="GO" id="GO:0009451">
    <property type="term" value="P:RNA modification"/>
    <property type="evidence" value="ECO:0007669"/>
    <property type="project" value="InterPro"/>
</dbReference>
<sequence>MMHLFVSLLQKHFTEPTKILQIHALLITSGFFLLPNPNQSHTIAFNCLIQSYLRQRTPKPKPPDAPLRLFLQLLSFGAQPNHHTFPSLLKSSSSSPLIGTSIHGQTLRRGFVLDDFIGCSLIKFYAQLGRFLDAKKVFDEMPHPDLASCNAMLDVLCACHDMGAAYKFFQSMSIRDIASWTTMINGFSKNGSYSSAIQLFRRLIHEGENVFAKIRPNEATFVSVLSACASLGDREGLAVGTEIHAHFIQRQIHLTAFLGTALIDLYGKHGHLYSCENIFKAIIQKEVCTWNAMISALACNGGEENALQMFDRMQSDGVVPNHITLLAVLTACSHAGLVDLGVQHFEAMVSKYGLTPLMKHYGCMVDLFGRAGLLHKAMNFIMQMPFEADESVWGALFGSCKLHGNAELGAYVGQKLLNLEPWYGGWYKTLRNIYAEAGRWQNVVEMRENMNLTGAKMVAGKSYVNSTCTAGNPIQHHLI</sequence>
<evidence type="ECO:0000313" key="5">
    <source>
        <dbReference type="Proteomes" id="UP001151287"/>
    </source>
</evidence>
<dbReference type="PROSITE" id="PS51375">
    <property type="entry name" value="PPR"/>
    <property type="match status" value="2"/>
</dbReference>
<dbReference type="PANTHER" id="PTHR47926:SF348">
    <property type="entry name" value="PENTATRICOPEPTIDE REPEAT-CONTAINING PROTEIN"/>
    <property type="match status" value="1"/>
</dbReference>
<dbReference type="OrthoDB" id="185373at2759"/>
<name>A0A9P9ZBM1_9POAL</name>
<dbReference type="InterPro" id="IPR002885">
    <property type="entry name" value="PPR_rpt"/>
</dbReference>
<keyword evidence="2" id="KW-0809">Transit peptide</keyword>
<dbReference type="NCBIfam" id="TIGR00756">
    <property type="entry name" value="PPR"/>
    <property type="match status" value="3"/>
</dbReference>
<evidence type="ECO:0000313" key="4">
    <source>
        <dbReference type="EMBL" id="KAJ1684972.1"/>
    </source>
</evidence>
<dbReference type="GO" id="GO:0003723">
    <property type="term" value="F:RNA binding"/>
    <property type="evidence" value="ECO:0007669"/>
    <property type="project" value="InterPro"/>
</dbReference>
<dbReference type="AlphaFoldDB" id="A0A9P9ZBM1"/>
<comment type="caution">
    <text evidence="4">The sequence shown here is derived from an EMBL/GenBank/DDBJ whole genome shotgun (WGS) entry which is preliminary data.</text>
</comment>
<dbReference type="Gene3D" id="1.25.40.10">
    <property type="entry name" value="Tetratricopeptide repeat domain"/>
    <property type="match status" value="2"/>
</dbReference>
<dbReference type="Pfam" id="PF20431">
    <property type="entry name" value="E_motif"/>
    <property type="match status" value="1"/>
</dbReference>
<dbReference type="InterPro" id="IPR046960">
    <property type="entry name" value="PPR_At4g14850-like_plant"/>
</dbReference>
<feature type="repeat" description="PPR" evidence="3">
    <location>
        <begin position="286"/>
        <end position="320"/>
    </location>
</feature>
<accession>A0A9P9ZBM1</accession>
<evidence type="ECO:0008006" key="6">
    <source>
        <dbReference type="Google" id="ProtNLM"/>
    </source>
</evidence>
<dbReference type="Pfam" id="PF01535">
    <property type="entry name" value="PPR"/>
    <property type="match status" value="5"/>
</dbReference>
<dbReference type="Proteomes" id="UP001151287">
    <property type="component" value="Unassembled WGS sequence"/>
</dbReference>
<dbReference type="InterPro" id="IPR046848">
    <property type="entry name" value="E_motif"/>
</dbReference>
<dbReference type="Pfam" id="PF13041">
    <property type="entry name" value="PPR_2"/>
    <property type="match status" value="1"/>
</dbReference>
<keyword evidence="5" id="KW-1185">Reference proteome</keyword>
<evidence type="ECO:0000256" key="2">
    <source>
        <dbReference type="ARBA" id="ARBA00022946"/>
    </source>
</evidence>
<feature type="repeat" description="PPR" evidence="3">
    <location>
        <begin position="176"/>
        <end position="210"/>
    </location>
</feature>
<dbReference type="FunFam" id="1.25.40.10:FF:000090">
    <property type="entry name" value="Pentatricopeptide repeat-containing protein, chloroplastic"/>
    <property type="match status" value="1"/>
</dbReference>
<gene>
    <name evidence="4" type="ORF">LUZ63_016362</name>
</gene>
<protein>
    <recommendedName>
        <fullName evidence="6">Pentatricopeptide repeat-containing protein</fullName>
    </recommendedName>
</protein>
<proteinExistence type="predicted"/>
<evidence type="ECO:0000256" key="1">
    <source>
        <dbReference type="ARBA" id="ARBA00022737"/>
    </source>
</evidence>
<keyword evidence="1" id="KW-0677">Repeat</keyword>
<dbReference type="PANTHER" id="PTHR47926">
    <property type="entry name" value="PENTATRICOPEPTIDE REPEAT-CONTAINING PROTEIN"/>
    <property type="match status" value="1"/>
</dbReference>
<dbReference type="InterPro" id="IPR011990">
    <property type="entry name" value="TPR-like_helical_dom_sf"/>
</dbReference>
<reference evidence="4" key="1">
    <citation type="journal article" date="2022" name="Cell">
        <title>Repeat-based holocentromeres influence genome architecture and karyotype evolution.</title>
        <authorList>
            <person name="Hofstatter P.G."/>
            <person name="Thangavel G."/>
            <person name="Lux T."/>
            <person name="Neumann P."/>
            <person name="Vondrak T."/>
            <person name="Novak P."/>
            <person name="Zhang M."/>
            <person name="Costa L."/>
            <person name="Castellani M."/>
            <person name="Scott A."/>
            <person name="Toegelov H."/>
            <person name="Fuchs J."/>
            <person name="Mata-Sucre Y."/>
            <person name="Dias Y."/>
            <person name="Vanzela A.L.L."/>
            <person name="Huettel B."/>
            <person name="Almeida C.C.S."/>
            <person name="Simkova H."/>
            <person name="Souza G."/>
            <person name="Pedrosa-Harand A."/>
            <person name="Macas J."/>
            <person name="Mayer K.F.X."/>
            <person name="Houben A."/>
            <person name="Marques A."/>
        </authorList>
    </citation>
    <scope>NUCLEOTIDE SEQUENCE</scope>
    <source>
        <strain evidence="4">RhyBre1mFocal</strain>
    </source>
</reference>